<sequence>MAIDTRQKKRWNWKSLDTLMENRDDFMNLWNLLQLHFNSSI</sequence>
<reference evidence="1 2" key="1">
    <citation type="submission" date="2023-11" db="EMBL/GenBank/DDBJ databases">
        <title>First isolation, identification, and characterization of non-pathogenic Epilithonimonas ginsengisoli isolated from diseased farmed rainbow trout (Oncorhynchus mykiss) in Chile.</title>
        <authorList>
            <person name="Miranda C.D."/>
            <person name="Irgang R."/>
            <person name="Concha C."/>
            <person name="Rojas R."/>
            <person name="Avendano R."/>
        </authorList>
    </citation>
    <scope>NUCLEOTIDE SEQUENCE [LARGE SCALE GENOMIC DNA]</scope>
    <source>
        <strain evidence="1 2">FP99</strain>
    </source>
</reference>
<protein>
    <submittedName>
        <fullName evidence="1">Uncharacterized protein</fullName>
    </submittedName>
</protein>
<dbReference type="Proteomes" id="UP001204439">
    <property type="component" value="Unassembled WGS sequence"/>
</dbReference>
<proteinExistence type="predicted"/>
<organism evidence="1 2">
    <name type="scientific">Epilithonimonas ginsengisoli</name>
    <dbReference type="NCBI Taxonomy" id="1245592"/>
    <lineage>
        <taxon>Bacteria</taxon>
        <taxon>Pseudomonadati</taxon>
        <taxon>Bacteroidota</taxon>
        <taxon>Flavobacteriia</taxon>
        <taxon>Flavobacteriales</taxon>
        <taxon>Weeksellaceae</taxon>
        <taxon>Chryseobacterium group</taxon>
        <taxon>Epilithonimonas</taxon>
    </lineage>
</organism>
<gene>
    <name evidence="1" type="ORF">NG800_016910</name>
</gene>
<name>A0ABU4JLN0_9FLAO</name>
<dbReference type="EMBL" id="JAMXLT020000036">
    <property type="protein sequence ID" value="MDW8550611.1"/>
    <property type="molecule type" value="Genomic_DNA"/>
</dbReference>
<keyword evidence="2" id="KW-1185">Reference proteome</keyword>
<accession>A0ABU4JLN0</accession>
<evidence type="ECO:0000313" key="2">
    <source>
        <dbReference type="Proteomes" id="UP001204439"/>
    </source>
</evidence>
<comment type="caution">
    <text evidence="1">The sequence shown here is derived from an EMBL/GenBank/DDBJ whole genome shotgun (WGS) entry which is preliminary data.</text>
</comment>
<evidence type="ECO:0000313" key="1">
    <source>
        <dbReference type="EMBL" id="MDW8550611.1"/>
    </source>
</evidence>